<evidence type="ECO:0000313" key="8">
    <source>
        <dbReference type="EMBL" id="ODQ80780.1"/>
    </source>
</evidence>
<evidence type="ECO:0000256" key="5">
    <source>
        <dbReference type="ARBA" id="ARBA00023242"/>
    </source>
</evidence>
<dbReference type="Gene3D" id="4.10.240.10">
    <property type="entry name" value="Zn(2)-C6 fungal-type DNA-binding domain"/>
    <property type="match status" value="1"/>
</dbReference>
<evidence type="ECO:0000313" key="9">
    <source>
        <dbReference type="Proteomes" id="UP000094336"/>
    </source>
</evidence>
<protein>
    <recommendedName>
        <fullName evidence="7">Zn(2)-C6 fungal-type domain-containing protein</fullName>
    </recommendedName>
</protein>
<dbReference type="CDD" id="cd00067">
    <property type="entry name" value="GAL4"/>
    <property type="match status" value="1"/>
</dbReference>
<accession>A0A1E3QSY3</accession>
<evidence type="ECO:0000256" key="2">
    <source>
        <dbReference type="ARBA" id="ARBA00023015"/>
    </source>
</evidence>
<evidence type="ECO:0000256" key="4">
    <source>
        <dbReference type="ARBA" id="ARBA00023163"/>
    </source>
</evidence>
<dbReference type="CDD" id="cd12148">
    <property type="entry name" value="fungal_TF_MHR"/>
    <property type="match status" value="1"/>
</dbReference>
<keyword evidence="2" id="KW-0805">Transcription regulation</keyword>
<dbReference type="Proteomes" id="UP000094336">
    <property type="component" value="Unassembled WGS sequence"/>
</dbReference>
<reference evidence="9" key="1">
    <citation type="submission" date="2016-05" db="EMBL/GenBank/DDBJ databases">
        <title>Comparative genomics of biotechnologically important yeasts.</title>
        <authorList>
            <consortium name="DOE Joint Genome Institute"/>
            <person name="Riley R."/>
            <person name="Haridas S."/>
            <person name="Wolfe K.H."/>
            <person name="Lopes M.R."/>
            <person name="Hittinger C.T."/>
            <person name="Goker M."/>
            <person name="Salamov A."/>
            <person name="Wisecaver J."/>
            <person name="Long T.M."/>
            <person name="Aerts A.L."/>
            <person name="Barry K."/>
            <person name="Choi C."/>
            <person name="Clum A."/>
            <person name="Coughlan A.Y."/>
            <person name="Deshpande S."/>
            <person name="Douglass A.P."/>
            <person name="Hanson S.J."/>
            <person name="Klenk H.-P."/>
            <person name="Labutti K."/>
            <person name="Lapidus A."/>
            <person name="Lindquist E."/>
            <person name="Lipzen A."/>
            <person name="Meier-Kolthoff J.P."/>
            <person name="Ohm R.A."/>
            <person name="Otillar R.P."/>
            <person name="Pangilinan J."/>
            <person name="Peng Y."/>
            <person name="Rokas A."/>
            <person name="Rosa C.A."/>
            <person name="Scheuner C."/>
            <person name="Sibirny A.A."/>
            <person name="Slot J.C."/>
            <person name="Stielow J.B."/>
            <person name="Sun H."/>
            <person name="Kurtzman C.P."/>
            <person name="Blackwell M."/>
            <person name="Grigoriev I.V."/>
            <person name="Jeffries T.W."/>
        </authorList>
    </citation>
    <scope>NUCLEOTIDE SEQUENCE [LARGE SCALE GENOMIC DNA]</scope>
    <source>
        <strain evidence="9">NRRL Y-12698</strain>
    </source>
</reference>
<dbReference type="OrthoDB" id="4159781at2759"/>
<dbReference type="InterPro" id="IPR001138">
    <property type="entry name" value="Zn2Cys6_DnaBD"/>
</dbReference>
<evidence type="ECO:0000256" key="3">
    <source>
        <dbReference type="ARBA" id="ARBA00023125"/>
    </source>
</evidence>
<feature type="domain" description="Zn(2)-C6 fungal-type" evidence="7">
    <location>
        <begin position="19"/>
        <end position="51"/>
    </location>
</feature>
<organism evidence="8 9">
    <name type="scientific">Babjeviella inositovora NRRL Y-12698</name>
    <dbReference type="NCBI Taxonomy" id="984486"/>
    <lineage>
        <taxon>Eukaryota</taxon>
        <taxon>Fungi</taxon>
        <taxon>Dikarya</taxon>
        <taxon>Ascomycota</taxon>
        <taxon>Saccharomycotina</taxon>
        <taxon>Pichiomycetes</taxon>
        <taxon>Serinales incertae sedis</taxon>
        <taxon>Babjeviella</taxon>
    </lineage>
</organism>
<dbReference type="EMBL" id="KV454429">
    <property type="protein sequence ID" value="ODQ80780.1"/>
    <property type="molecule type" value="Genomic_DNA"/>
</dbReference>
<name>A0A1E3QSY3_9ASCO</name>
<dbReference type="GO" id="GO:0006351">
    <property type="term" value="P:DNA-templated transcription"/>
    <property type="evidence" value="ECO:0007669"/>
    <property type="project" value="InterPro"/>
</dbReference>
<evidence type="ECO:0000256" key="6">
    <source>
        <dbReference type="SAM" id="MobiDB-lite"/>
    </source>
</evidence>
<dbReference type="AlphaFoldDB" id="A0A1E3QSY3"/>
<dbReference type="PROSITE" id="PS50048">
    <property type="entry name" value="ZN2_CY6_FUNGAL_2"/>
    <property type="match status" value="1"/>
</dbReference>
<dbReference type="Pfam" id="PF04082">
    <property type="entry name" value="Fungal_trans"/>
    <property type="match status" value="1"/>
</dbReference>
<evidence type="ECO:0000256" key="1">
    <source>
        <dbReference type="ARBA" id="ARBA00022723"/>
    </source>
</evidence>
<keyword evidence="1" id="KW-0479">Metal-binding</keyword>
<dbReference type="InterPro" id="IPR050675">
    <property type="entry name" value="OAF3"/>
</dbReference>
<dbReference type="GO" id="GO:0000978">
    <property type="term" value="F:RNA polymerase II cis-regulatory region sequence-specific DNA binding"/>
    <property type="evidence" value="ECO:0007669"/>
    <property type="project" value="TreeGrafter"/>
</dbReference>
<dbReference type="SMART" id="SM00066">
    <property type="entry name" value="GAL4"/>
    <property type="match status" value="1"/>
</dbReference>
<sequence>MSNLPDTKPRKTRNRIPTSCLVCRGRRIKCGKQKPHCLNCQANDSVAMCFYEQKSTRKAMCEQRSLRLEIGELQKRFSVLLQVIEHHETRVSEAPPAQSHDVLELVDQLDTMVLNGDRPMYFGPTSYMSLLTNDSVMKPAVAQMIGRYKEANYKGINTRPDETPSAVVDETESDSDSQLLSLGRAGSAGEKLQRDFSSPIGLFPSPTEKVPSAEYIDQSAASLTAIFPSEYGSIAFQQGLSSKFLEILPSINLSLPSRTCFDLLIDRFFSHVYVCMPYIDEVAFRREVEEIIFTNMSGNVYFNIDGFTHLVTISMCLMLMRFAYLSIPVDQLRSLAPYEASLMDAHMRALHHEFVVAGVTIESIYVENAKVCLSYGTFFRKPNMRNIQAFLYLCLYRFHCPEKVEEGTDLSVLLSMFLQLAHMSGMHRDFAHFDLTIIQYDEQTKHLWRKIWYALVYLDCAQAAKSGCPMIVYDQFDTQYPAMTRELVAEGGLHLHEAQAVEHVRLSADAALLVRAALCLLTQIHRACKVSEHHEHNRRIEEFLATRIPTFDELFVRPQSETLVDELVRLNQLLVRVFLTYVQYTTNYALALACAEDAQLDTFRGIFSDRAAEKGFLLFKLGYMCIDEWKLVQSFPSGTETMLVVPVLYMALRALQMVTSVCVRSLYDLFSLYLAGESFQSSDLDGLVAWLGIGHATNERQNLESIVNFLHLYLQHAQRLAEKRAISMRISLILISTLVYLNDVGYYNRDVDCDGGAEAPEEALPEISQDAGAMDQIFDSHLYQVGIDLDQSFNLDTPQEFFLDPAFSSMGYFYLEFHG</sequence>
<dbReference type="PANTHER" id="PTHR31069:SF12">
    <property type="entry name" value="TRANSCRIPTION FACTOR DOMAIN-CONTAINING PROTEIN"/>
    <property type="match status" value="1"/>
</dbReference>
<evidence type="ECO:0000259" key="7">
    <source>
        <dbReference type="PROSITE" id="PS50048"/>
    </source>
</evidence>
<dbReference type="InterPro" id="IPR036864">
    <property type="entry name" value="Zn2-C6_fun-type_DNA-bd_sf"/>
</dbReference>
<keyword evidence="3" id="KW-0238">DNA-binding</keyword>
<dbReference type="GO" id="GO:0005634">
    <property type="term" value="C:nucleus"/>
    <property type="evidence" value="ECO:0007669"/>
    <property type="project" value="TreeGrafter"/>
</dbReference>
<dbReference type="GO" id="GO:0000981">
    <property type="term" value="F:DNA-binding transcription factor activity, RNA polymerase II-specific"/>
    <property type="evidence" value="ECO:0007669"/>
    <property type="project" value="InterPro"/>
</dbReference>
<dbReference type="GO" id="GO:0045944">
    <property type="term" value="P:positive regulation of transcription by RNA polymerase II"/>
    <property type="evidence" value="ECO:0007669"/>
    <property type="project" value="TreeGrafter"/>
</dbReference>
<dbReference type="GO" id="GO:0008270">
    <property type="term" value="F:zinc ion binding"/>
    <property type="evidence" value="ECO:0007669"/>
    <property type="project" value="InterPro"/>
</dbReference>
<keyword evidence="4" id="KW-0804">Transcription</keyword>
<keyword evidence="9" id="KW-1185">Reference proteome</keyword>
<dbReference type="RefSeq" id="XP_018986108.1">
    <property type="nucleotide sequence ID" value="XM_019128581.1"/>
</dbReference>
<feature type="region of interest" description="Disordered" evidence="6">
    <location>
        <begin position="155"/>
        <end position="174"/>
    </location>
</feature>
<dbReference type="Pfam" id="PF00172">
    <property type="entry name" value="Zn_clus"/>
    <property type="match status" value="1"/>
</dbReference>
<keyword evidence="5" id="KW-0539">Nucleus</keyword>
<dbReference type="PROSITE" id="PS00463">
    <property type="entry name" value="ZN2_CY6_FUNGAL_1"/>
    <property type="match status" value="1"/>
</dbReference>
<dbReference type="InterPro" id="IPR007219">
    <property type="entry name" value="XnlR_reg_dom"/>
</dbReference>
<proteinExistence type="predicted"/>
<dbReference type="SUPFAM" id="SSF57701">
    <property type="entry name" value="Zn2/Cys6 DNA-binding domain"/>
    <property type="match status" value="1"/>
</dbReference>
<gene>
    <name evidence="8" type="ORF">BABINDRAFT_160993</name>
</gene>
<dbReference type="PANTHER" id="PTHR31069">
    <property type="entry name" value="OLEATE-ACTIVATED TRANSCRIPTION FACTOR 1-RELATED"/>
    <property type="match status" value="1"/>
</dbReference>
<dbReference type="GeneID" id="30146434"/>
<dbReference type="STRING" id="984486.A0A1E3QSY3"/>